<evidence type="ECO:0000256" key="2">
    <source>
        <dbReference type="SAM" id="SignalP"/>
    </source>
</evidence>
<reference evidence="3" key="1">
    <citation type="journal article" date="2014" name="Int. J. Syst. Evol. Microbiol.">
        <title>Complete genome sequence of Corynebacterium casei LMG S-19264T (=DSM 44701T), isolated from a smear-ripened cheese.</title>
        <authorList>
            <consortium name="US DOE Joint Genome Institute (JGI-PGF)"/>
            <person name="Walter F."/>
            <person name="Albersmeier A."/>
            <person name="Kalinowski J."/>
            <person name="Ruckert C."/>
        </authorList>
    </citation>
    <scope>NUCLEOTIDE SEQUENCE</scope>
    <source>
        <strain evidence="3">CGMCC 4.5737</strain>
    </source>
</reference>
<evidence type="ECO:0008006" key="5">
    <source>
        <dbReference type="Google" id="ProtNLM"/>
    </source>
</evidence>
<dbReference type="Proteomes" id="UP000637578">
    <property type="component" value="Unassembled WGS sequence"/>
</dbReference>
<sequence>MRRLGRGTGTTPLVVAVAAAAALTGAAVFTAAQAGCADPGRYEQHGTVFELVGGCVTRSDLDRLPRDERTTIGPHSDGVKSNSLESHLP</sequence>
<gene>
    <name evidence="3" type="ORF">GCM10012275_44000</name>
</gene>
<dbReference type="AlphaFoldDB" id="A0A8J3CB78"/>
<evidence type="ECO:0000313" key="4">
    <source>
        <dbReference type="Proteomes" id="UP000637578"/>
    </source>
</evidence>
<organism evidence="3 4">
    <name type="scientific">Longimycelium tulufanense</name>
    <dbReference type="NCBI Taxonomy" id="907463"/>
    <lineage>
        <taxon>Bacteria</taxon>
        <taxon>Bacillati</taxon>
        <taxon>Actinomycetota</taxon>
        <taxon>Actinomycetes</taxon>
        <taxon>Pseudonocardiales</taxon>
        <taxon>Pseudonocardiaceae</taxon>
        <taxon>Longimycelium</taxon>
    </lineage>
</organism>
<comment type="caution">
    <text evidence="3">The sequence shown here is derived from an EMBL/GenBank/DDBJ whole genome shotgun (WGS) entry which is preliminary data.</text>
</comment>
<dbReference type="RefSeq" id="WP_189060300.1">
    <property type="nucleotide sequence ID" value="NZ_BMMK01000023.1"/>
</dbReference>
<evidence type="ECO:0000256" key="1">
    <source>
        <dbReference type="SAM" id="MobiDB-lite"/>
    </source>
</evidence>
<keyword evidence="4" id="KW-1185">Reference proteome</keyword>
<evidence type="ECO:0000313" key="3">
    <source>
        <dbReference type="EMBL" id="GGM68738.1"/>
    </source>
</evidence>
<protein>
    <recommendedName>
        <fullName evidence="5">Secreted protein</fullName>
    </recommendedName>
</protein>
<dbReference type="EMBL" id="BMMK01000023">
    <property type="protein sequence ID" value="GGM68738.1"/>
    <property type="molecule type" value="Genomic_DNA"/>
</dbReference>
<proteinExistence type="predicted"/>
<reference evidence="3" key="2">
    <citation type="submission" date="2020-09" db="EMBL/GenBank/DDBJ databases">
        <authorList>
            <person name="Sun Q."/>
            <person name="Zhou Y."/>
        </authorList>
    </citation>
    <scope>NUCLEOTIDE SEQUENCE</scope>
    <source>
        <strain evidence="3">CGMCC 4.5737</strain>
    </source>
</reference>
<accession>A0A8J3CB78</accession>
<feature type="compositionally biased region" description="Polar residues" evidence="1">
    <location>
        <begin position="79"/>
        <end position="89"/>
    </location>
</feature>
<keyword evidence="2" id="KW-0732">Signal</keyword>
<feature type="region of interest" description="Disordered" evidence="1">
    <location>
        <begin position="62"/>
        <end position="89"/>
    </location>
</feature>
<name>A0A8J3CB78_9PSEU</name>
<feature type="chain" id="PRO_5038799381" description="Secreted protein" evidence="2">
    <location>
        <begin position="35"/>
        <end position="89"/>
    </location>
</feature>
<feature type="signal peptide" evidence="2">
    <location>
        <begin position="1"/>
        <end position="34"/>
    </location>
</feature>